<feature type="signal peptide" evidence="2">
    <location>
        <begin position="1"/>
        <end position="20"/>
    </location>
</feature>
<proteinExistence type="predicted"/>
<feature type="compositionally biased region" description="Basic and acidic residues" evidence="1">
    <location>
        <begin position="92"/>
        <end position="103"/>
    </location>
</feature>
<evidence type="ECO:0000256" key="2">
    <source>
        <dbReference type="SAM" id="SignalP"/>
    </source>
</evidence>
<reference evidence="4" key="1">
    <citation type="submission" date="2022-11" db="UniProtKB">
        <authorList>
            <consortium name="WormBaseParasite"/>
        </authorList>
    </citation>
    <scope>IDENTIFICATION</scope>
</reference>
<protein>
    <submittedName>
        <fullName evidence="4">Uncharacterized protein</fullName>
    </submittedName>
</protein>
<keyword evidence="2" id="KW-0732">Signal</keyword>
<dbReference type="WBParaSite" id="scf7180000421051.g6195">
    <property type="protein sequence ID" value="scf7180000421051.g6195"/>
    <property type="gene ID" value="scf7180000421051.g6195"/>
</dbReference>
<dbReference type="AlphaFoldDB" id="A0A915NUK4"/>
<keyword evidence="3" id="KW-1185">Reference proteome</keyword>
<dbReference type="Proteomes" id="UP000887560">
    <property type="component" value="Unplaced"/>
</dbReference>
<evidence type="ECO:0000256" key="1">
    <source>
        <dbReference type="SAM" id="MobiDB-lite"/>
    </source>
</evidence>
<accession>A0A915NUK4</accession>
<sequence>MNYFSIFLFFLSFYFVYSSGDWNAEDFAEIMKQSQEAENNKHASLLNPTTSYHGGMGKYELNNGRYDGSNLEVTNNFAKHFAPKSKPGSSKSVKETEKKERKSAFTRWTRGGN</sequence>
<evidence type="ECO:0000313" key="4">
    <source>
        <dbReference type="WBParaSite" id="scf7180000421051.g6195"/>
    </source>
</evidence>
<organism evidence="3 4">
    <name type="scientific">Meloidogyne floridensis</name>
    <dbReference type="NCBI Taxonomy" id="298350"/>
    <lineage>
        <taxon>Eukaryota</taxon>
        <taxon>Metazoa</taxon>
        <taxon>Ecdysozoa</taxon>
        <taxon>Nematoda</taxon>
        <taxon>Chromadorea</taxon>
        <taxon>Rhabditida</taxon>
        <taxon>Tylenchina</taxon>
        <taxon>Tylenchomorpha</taxon>
        <taxon>Tylenchoidea</taxon>
        <taxon>Meloidogynidae</taxon>
        <taxon>Meloidogyninae</taxon>
        <taxon>Meloidogyne</taxon>
    </lineage>
</organism>
<name>A0A915NUK4_9BILA</name>
<evidence type="ECO:0000313" key="3">
    <source>
        <dbReference type="Proteomes" id="UP000887560"/>
    </source>
</evidence>
<feature type="region of interest" description="Disordered" evidence="1">
    <location>
        <begin position="80"/>
        <end position="113"/>
    </location>
</feature>
<feature type="chain" id="PRO_5037172912" evidence="2">
    <location>
        <begin position="21"/>
        <end position="113"/>
    </location>
</feature>